<gene>
    <name evidence="3" type="ORF">FOMPIDRAFT_1156744</name>
</gene>
<feature type="transmembrane region" description="Helical" evidence="2">
    <location>
        <begin position="112"/>
        <end position="132"/>
    </location>
</feature>
<dbReference type="PANTHER" id="PTHR28008:SF1">
    <property type="entry name" value="DOMAIN PROTEIN, PUTATIVE (AFU_ORTHOLOGUE AFUA_3G10980)-RELATED"/>
    <property type="match status" value="1"/>
</dbReference>
<feature type="compositionally biased region" description="Polar residues" evidence="1">
    <location>
        <begin position="210"/>
        <end position="223"/>
    </location>
</feature>
<organism evidence="3 4">
    <name type="scientific">Fomitopsis schrenkii</name>
    <name type="common">Brown rot fungus</name>
    <dbReference type="NCBI Taxonomy" id="2126942"/>
    <lineage>
        <taxon>Eukaryota</taxon>
        <taxon>Fungi</taxon>
        <taxon>Dikarya</taxon>
        <taxon>Basidiomycota</taxon>
        <taxon>Agaricomycotina</taxon>
        <taxon>Agaricomycetes</taxon>
        <taxon>Polyporales</taxon>
        <taxon>Fomitopsis</taxon>
    </lineage>
</organism>
<proteinExistence type="predicted"/>
<keyword evidence="4" id="KW-1185">Reference proteome</keyword>
<feature type="compositionally biased region" description="Acidic residues" evidence="1">
    <location>
        <begin position="233"/>
        <end position="251"/>
    </location>
</feature>
<feature type="transmembrane region" description="Helical" evidence="2">
    <location>
        <begin position="83"/>
        <end position="100"/>
    </location>
</feature>
<protein>
    <recommendedName>
        <fullName evidence="5">VanZ-like domain-containing protein</fullName>
    </recommendedName>
</protein>
<dbReference type="PANTHER" id="PTHR28008">
    <property type="entry name" value="DOMAIN PROTEIN, PUTATIVE (AFU_ORTHOLOGUE AFUA_3G10980)-RELATED"/>
    <property type="match status" value="1"/>
</dbReference>
<dbReference type="HOGENOM" id="CLU_062280_1_0_1"/>
<keyword evidence="2" id="KW-0472">Membrane</keyword>
<dbReference type="OrthoDB" id="63581at2759"/>
<dbReference type="eggNOG" id="ENOG502S56A">
    <property type="taxonomic scope" value="Eukaryota"/>
</dbReference>
<feature type="transmembrane region" description="Helical" evidence="2">
    <location>
        <begin position="53"/>
        <end position="71"/>
    </location>
</feature>
<feature type="region of interest" description="Disordered" evidence="1">
    <location>
        <begin position="199"/>
        <end position="280"/>
    </location>
</feature>
<dbReference type="EMBL" id="KE504126">
    <property type="protein sequence ID" value="EPT04527.1"/>
    <property type="molecule type" value="Genomic_DNA"/>
</dbReference>
<dbReference type="Proteomes" id="UP000015241">
    <property type="component" value="Unassembled WGS sequence"/>
</dbReference>
<accession>S8EH95</accession>
<keyword evidence="2" id="KW-1133">Transmembrane helix</keyword>
<sequence>MPMSLASDPSTEATWTKGWRTSKKYVRKVNKSIMRSHKVEIPRYDMPIRLRPWFIVFTAVIMLILAFLGFTNAAHGLPINNKLLHFFCLCLATGVFYFIFDVEEDARRIWFWRSAPLIFTGVTCFFLGGIVSEFVHSLLPYKTFQIGDIAANLLGSSLGLYIAYYLERYYRHRREISRLYQPLQLDADQEEDDIEIDETPLLPSHFQPGASRSTGKNGTTTRTDAGKVRLDNVWDEGEELFNLGDDSDDDEPRSAKSSTTPHFANEGSVAPKIVVTDSDP</sequence>
<evidence type="ECO:0000256" key="1">
    <source>
        <dbReference type="SAM" id="MobiDB-lite"/>
    </source>
</evidence>
<evidence type="ECO:0000313" key="3">
    <source>
        <dbReference type="EMBL" id="EPT04527.1"/>
    </source>
</evidence>
<evidence type="ECO:0000256" key="2">
    <source>
        <dbReference type="SAM" id="Phobius"/>
    </source>
</evidence>
<name>S8EH95_FOMSC</name>
<feature type="transmembrane region" description="Helical" evidence="2">
    <location>
        <begin position="144"/>
        <end position="166"/>
    </location>
</feature>
<dbReference type="InParanoid" id="S8EH95"/>
<evidence type="ECO:0008006" key="5">
    <source>
        <dbReference type="Google" id="ProtNLM"/>
    </source>
</evidence>
<evidence type="ECO:0000313" key="4">
    <source>
        <dbReference type="Proteomes" id="UP000015241"/>
    </source>
</evidence>
<dbReference type="AlphaFoldDB" id="S8EH95"/>
<reference evidence="3 4" key="1">
    <citation type="journal article" date="2012" name="Science">
        <title>The Paleozoic origin of enzymatic lignin decomposition reconstructed from 31 fungal genomes.</title>
        <authorList>
            <person name="Floudas D."/>
            <person name="Binder M."/>
            <person name="Riley R."/>
            <person name="Barry K."/>
            <person name="Blanchette R.A."/>
            <person name="Henrissat B."/>
            <person name="Martinez A.T."/>
            <person name="Otillar R."/>
            <person name="Spatafora J.W."/>
            <person name="Yadav J.S."/>
            <person name="Aerts A."/>
            <person name="Benoit I."/>
            <person name="Boyd A."/>
            <person name="Carlson A."/>
            <person name="Copeland A."/>
            <person name="Coutinho P.M."/>
            <person name="de Vries R.P."/>
            <person name="Ferreira P."/>
            <person name="Findley K."/>
            <person name="Foster B."/>
            <person name="Gaskell J."/>
            <person name="Glotzer D."/>
            <person name="Gorecki P."/>
            <person name="Heitman J."/>
            <person name="Hesse C."/>
            <person name="Hori C."/>
            <person name="Igarashi K."/>
            <person name="Jurgens J.A."/>
            <person name="Kallen N."/>
            <person name="Kersten P."/>
            <person name="Kohler A."/>
            <person name="Kuees U."/>
            <person name="Kumar T.K.A."/>
            <person name="Kuo A."/>
            <person name="LaButti K."/>
            <person name="Larrondo L.F."/>
            <person name="Lindquist E."/>
            <person name="Ling A."/>
            <person name="Lombard V."/>
            <person name="Lucas S."/>
            <person name="Lundell T."/>
            <person name="Martin R."/>
            <person name="McLaughlin D.J."/>
            <person name="Morgenstern I."/>
            <person name="Morin E."/>
            <person name="Murat C."/>
            <person name="Nagy L.G."/>
            <person name="Nolan M."/>
            <person name="Ohm R.A."/>
            <person name="Patyshakuliyeva A."/>
            <person name="Rokas A."/>
            <person name="Ruiz-Duenas F.J."/>
            <person name="Sabat G."/>
            <person name="Salamov A."/>
            <person name="Samejima M."/>
            <person name="Schmutz J."/>
            <person name="Slot J.C."/>
            <person name="St John F."/>
            <person name="Stenlid J."/>
            <person name="Sun H."/>
            <person name="Sun S."/>
            <person name="Syed K."/>
            <person name="Tsang A."/>
            <person name="Wiebenga A."/>
            <person name="Young D."/>
            <person name="Pisabarro A."/>
            <person name="Eastwood D.C."/>
            <person name="Martin F."/>
            <person name="Cullen D."/>
            <person name="Grigoriev I.V."/>
            <person name="Hibbett D.S."/>
        </authorList>
    </citation>
    <scope>NUCLEOTIDE SEQUENCE</scope>
    <source>
        <strain evidence="4">FP-58527</strain>
    </source>
</reference>
<keyword evidence="2" id="KW-0812">Transmembrane</keyword>